<protein>
    <submittedName>
        <fullName evidence="2">Lysophospholipase L1-like esterase</fullName>
    </submittedName>
</protein>
<organism evidence="2 3">
    <name type="scientific">Halobacterium salinarum</name>
    <name type="common">Halobacterium halobium</name>
    <dbReference type="NCBI Taxonomy" id="2242"/>
    <lineage>
        <taxon>Archaea</taxon>
        <taxon>Methanobacteriati</taxon>
        <taxon>Methanobacteriota</taxon>
        <taxon>Stenosarchaea group</taxon>
        <taxon>Halobacteria</taxon>
        <taxon>Halobacteriales</taxon>
        <taxon>Halobacteriaceae</taxon>
        <taxon>Halobacterium</taxon>
    </lineage>
</organism>
<dbReference type="Pfam" id="PF13472">
    <property type="entry name" value="Lipase_GDSL_2"/>
    <property type="match status" value="1"/>
</dbReference>
<dbReference type="InterPro" id="IPR013830">
    <property type="entry name" value="SGNH_hydro"/>
</dbReference>
<dbReference type="Proteomes" id="UP000642919">
    <property type="component" value="Unassembled WGS sequence"/>
</dbReference>
<accession>A0A841HAX2</accession>
<dbReference type="EMBL" id="JACHGX010000002">
    <property type="protein sequence ID" value="MBB6089694.1"/>
    <property type="molecule type" value="Genomic_DNA"/>
</dbReference>
<comment type="caution">
    <text evidence="2">The sequence shown here is derived from an EMBL/GenBank/DDBJ whole genome shotgun (WGS) entry which is preliminary data.</text>
</comment>
<dbReference type="CDD" id="cd00229">
    <property type="entry name" value="SGNH_hydrolase"/>
    <property type="match status" value="1"/>
</dbReference>
<dbReference type="RefSeq" id="WP_081422754.1">
    <property type="nucleotide sequence ID" value="NZ_CBCRUN010000004.1"/>
</dbReference>
<dbReference type="Gene3D" id="3.40.50.1110">
    <property type="entry name" value="SGNH hydrolase"/>
    <property type="match status" value="1"/>
</dbReference>
<dbReference type="InterPro" id="IPR036514">
    <property type="entry name" value="SGNH_hydro_sf"/>
</dbReference>
<dbReference type="GeneID" id="68694812"/>
<evidence type="ECO:0000313" key="3">
    <source>
        <dbReference type="Proteomes" id="UP000642919"/>
    </source>
</evidence>
<dbReference type="SUPFAM" id="SSF52266">
    <property type="entry name" value="SGNH hydrolase"/>
    <property type="match status" value="1"/>
</dbReference>
<dbReference type="AlphaFoldDB" id="A0A841HAX2"/>
<gene>
    <name evidence="2" type="ORF">HNR49_001050</name>
</gene>
<proteinExistence type="predicted"/>
<evidence type="ECO:0000313" key="2">
    <source>
        <dbReference type="EMBL" id="MBB6089694.1"/>
    </source>
</evidence>
<feature type="domain" description="SGNH hydrolase-type esterase" evidence="1">
    <location>
        <begin position="22"/>
        <end position="191"/>
    </location>
</feature>
<evidence type="ECO:0000259" key="1">
    <source>
        <dbReference type="Pfam" id="PF13472"/>
    </source>
</evidence>
<name>A0A841HAX2_HALSI</name>
<reference evidence="2" key="1">
    <citation type="submission" date="2020-08" db="EMBL/GenBank/DDBJ databases">
        <title>Genomic Encyclopedia of Type Strains, Phase IV (KMG-IV): sequencing the most valuable type-strain genomes for metagenomic binning, comparative biology and taxonomic classification.</title>
        <authorList>
            <person name="Goeker M."/>
        </authorList>
    </citation>
    <scope>NUCLEOTIDE SEQUENCE</scope>
    <source>
        <strain evidence="2">DSM 669</strain>
    </source>
</reference>
<sequence>MSARPLTDQQPVSVGVSRSIRVLGDSVAAGYGTDDSPAWPHRIADAPGESVSVTVRGGVGTTLTDHAADTATAGDSGEVTVLVHAGHNDAQVGGDGDPRVSADAFRAAAARLDAALSAADRVTSHAFVGLLPLLDVAGGVGFSAAQPQRALAFDDALAAAVDTHLPVARPIDAWRDRTRDGVHPTPTGHQAVASTVADWLAGEP</sequence>